<comment type="caution">
    <text evidence="2">The sequence shown here is derived from an EMBL/GenBank/DDBJ whole genome shotgun (WGS) entry which is preliminary data.</text>
</comment>
<protein>
    <submittedName>
        <fullName evidence="2">Uncharacterized protein</fullName>
    </submittedName>
</protein>
<dbReference type="Proteomes" id="UP000198211">
    <property type="component" value="Unassembled WGS sequence"/>
</dbReference>
<proteinExistence type="predicted"/>
<keyword evidence="3" id="KW-1185">Reference proteome</keyword>
<evidence type="ECO:0000256" key="1">
    <source>
        <dbReference type="SAM" id="MobiDB-lite"/>
    </source>
</evidence>
<reference evidence="3" key="1">
    <citation type="submission" date="2017-03" db="EMBL/GenBank/DDBJ databases">
        <title>Phytopthora megakarya and P. palmivora, two closely related causual agents of cacao black pod achieved similar genome size and gene model numbers by different mechanisms.</title>
        <authorList>
            <person name="Ali S."/>
            <person name="Shao J."/>
            <person name="Larry D.J."/>
            <person name="Kronmiller B."/>
            <person name="Shen D."/>
            <person name="Strem M.D."/>
            <person name="Melnick R.L."/>
            <person name="Guiltinan M.J."/>
            <person name="Tyler B.M."/>
            <person name="Meinhardt L.W."/>
            <person name="Bailey B.A."/>
        </authorList>
    </citation>
    <scope>NUCLEOTIDE SEQUENCE [LARGE SCALE GENOMIC DNA]</scope>
    <source>
        <strain evidence="3">zdho120</strain>
    </source>
</reference>
<accession>A0A225VL32</accession>
<name>A0A225VL32_9STRA</name>
<feature type="non-terminal residue" evidence="2">
    <location>
        <position position="138"/>
    </location>
</feature>
<dbReference type="EMBL" id="NBNE01004410">
    <property type="protein sequence ID" value="OWZ05477.1"/>
    <property type="molecule type" value="Genomic_DNA"/>
</dbReference>
<organism evidence="2 3">
    <name type="scientific">Phytophthora megakarya</name>
    <dbReference type="NCBI Taxonomy" id="4795"/>
    <lineage>
        <taxon>Eukaryota</taxon>
        <taxon>Sar</taxon>
        <taxon>Stramenopiles</taxon>
        <taxon>Oomycota</taxon>
        <taxon>Peronosporomycetes</taxon>
        <taxon>Peronosporales</taxon>
        <taxon>Peronosporaceae</taxon>
        <taxon>Phytophthora</taxon>
    </lineage>
</organism>
<evidence type="ECO:0000313" key="2">
    <source>
        <dbReference type="EMBL" id="OWZ05477.1"/>
    </source>
</evidence>
<evidence type="ECO:0000313" key="3">
    <source>
        <dbReference type="Proteomes" id="UP000198211"/>
    </source>
</evidence>
<dbReference type="AlphaFoldDB" id="A0A225VL32"/>
<sequence length="138" mass="15743">MLARMESKQDTTQAQLNQRVDQAFQAIQMLAARPGVFQSATIPNAEAPTVPAAETQFEERWQRRETEAEKAKESWATNLQKSLNDQWESVMSAQMQRLQEEITSLKEARNQDQKANRRSKNVRGTSSSNTRATSMEIQ</sequence>
<gene>
    <name evidence="2" type="ORF">PHMEG_00022428</name>
</gene>
<feature type="compositionally biased region" description="Basic and acidic residues" evidence="1">
    <location>
        <begin position="105"/>
        <end position="115"/>
    </location>
</feature>
<feature type="compositionally biased region" description="Polar residues" evidence="1">
    <location>
        <begin position="122"/>
        <end position="138"/>
    </location>
</feature>
<feature type="region of interest" description="Disordered" evidence="1">
    <location>
        <begin position="105"/>
        <end position="138"/>
    </location>
</feature>